<accession>A0A1Y1NCG1</accession>
<name>A0A1Y1NCG1_PHOPY</name>
<sequence>MDLLRQQFGESLISQNGPHNWPPRSCDLTPLDFFLWGYVKSKVYANKPKTLDELEANIRATIAAIPPDMIHRVIENWSDRMSQCKKSRGGHLNDILFKS</sequence>
<dbReference type="InterPro" id="IPR036397">
    <property type="entry name" value="RNaseH_sf"/>
</dbReference>
<dbReference type="Gene3D" id="3.30.420.10">
    <property type="entry name" value="Ribonuclease H-like superfamily/Ribonuclease H"/>
    <property type="match status" value="1"/>
</dbReference>
<proteinExistence type="predicted"/>
<organism evidence="1">
    <name type="scientific">Photinus pyralis</name>
    <name type="common">Common eastern firefly</name>
    <name type="synonym">Lampyris pyralis</name>
    <dbReference type="NCBI Taxonomy" id="7054"/>
    <lineage>
        <taxon>Eukaryota</taxon>
        <taxon>Metazoa</taxon>
        <taxon>Ecdysozoa</taxon>
        <taxon>Arthropoda</taxon>
        <taxon>Hexapoda</taxon>
        <taxon>Insecta</taxon>
        <taxon>Pterygota</taxon>
        <taxon>Neoptera</taxon>
        <taxon>Endopterygota</taxon>
        <taxon>Coleoptera</taxon>
        <taxon>Polyphaga</taxon>
        <taxon>Elateriformia</taxon>
        <taxon>Elateroidea</taxon>
        <taxon>Lampyridae</taxon>
        <taxon>Lampyrinae</taxon>
        <taxon>Photinus</taxon>
    </lineage>
</organism>
<dbReference type="EMBL" id="GEZM01010681">
    <property type="protein sequence ID" value="JAV93916.1"/>
    <property type="molecule type" value="Transcribed_RNA"/>
</dbReference>
<evidence type="ECO:0000313" key="1">
    <source>
        <dbReference type="EMBL" id="JAV93916.1"/>
    </source>
</evidence>
<dbReference type="AlphaFoldDB" id="A0A1Y1NCG1"/>
<protein>
    <submittedName>
        <fullName evidence="1">Uncharacterized protein</fullName>
    </submittedName>
</protein>
<dbReference type="GO" id="GO:0003676">
    <property type="term" value="F:nucleic acid binding"/>
    <property type="evidence" value="ECO:0007669"/>
    <property type="project" value="InterPro"/>
</dbReference>
<dbReference type="PANTHER" id="PTHR47326:SF1">
    <property type="entry name" value="HTH PSQ-TYPE DOMAIN-CONTAINING PROTEIN"/>
    <property type="match status" value="1"/>
</dbReference>
<dbReference type="PANTHER" id="PTHR47326">
    <property type="entry name" value="TRANSPOSABLE ELEMENT TC3 TRANSPOSASE-LIKE PROTEIN"/>
    <property type="match status" value="1"/>
</dbReference>
<reference evidence="1" key="1">
    <citation type="journal article" date="2016" name="Sci. Rep.">
        <title>Molecular characterization of firefly nuptial gifts: a multi-omics approach sheds light on postcopulatory sexual selection.</title>
        <authorList>
            <person name="Al-Wathiqui N."/>
            <person name="Fallon T.R."/>
            <person name="South A."/>
            <person name="Weng J.K."/>
            <person name="Lewis S.M."/>
        </authorList>
    </citation>
    <scope>NUCLEOTIDE SEQUENCE</scope>
</reference>